<dbReference type="EMBL" id="WIGN01000003">
    <property type="protein sequence ID" value="KAF6821011.1"/>
    <property type="molecule type" value="Genomic_DNA"/>
</dbReference>
<comment type="caution">
    <text evidence="1">The sequence shown here is derived from an EMBL/GenBank/DDBJ whole genome shotgun (WGS) entry which is preliminary data.</text>
</comment>
<dbReference type="Proteomes" id="UP000652219">
    <property type="component" value="Unassembled WGS sequence"/>
</dbReference>
<evidence type="ECO:0000313" key="1">
    <source>
        <dbReference type="EMBL" id="KAF6821011.1"/>
    </source>
</evidence>
<gene>
    <name evidence="1" type="ORF">CSOJ01_00446</name>
</gene>
<organism evidence="1 2">
    <name type="scientific">Colletotrichum sojae</name>
    <dbReference type="NCBI Taxonomy" id="2175907"/>
    <lineage>
        <taxon>Eukaryota</taxon>
        <taxon>Fungi</taxon>
        <taxon>Dikarya</taxon>
        <taxon>Ascomycota</taxon>
        <taxon>Pezizomycotina</taxon>
        <taxon>Sordariomycetes</taxon>
        <taxon>Hypocreomycetidae</taxon>
        <taxon>Glomerellales</taxon>
        <taxon>Glomerellaceae</taxon>
        <taxon>Colletotrichum</taxon>
        <taxon>Colletotrichum orchidearum species complex</taxon>
    </lineage>
</organism>
<dbReference type="AlphaFoldDB" id="A0A8H6N692"/>
<sequence>MARPSLPSEHAGRIENSRLRAEFEVASQRSLEKPIHEPGGWLRQMLEREHSMPRALEERRDGDVAAATATGDSRRPELFGDALGGLRLPYETVHADLLEGPWTATLPILKGRCCVVLGDAGDEILQRGGVAQCTSHTAVCEKNYISPTSILGGDPIEQIILSGLFHPCQLS</sequence>
<name>A0A8H6N692_9PEZI</name>
<evidence type="ECO:0000313" key="2">
    <source>
        <dbReference type="Proteomes" id="UP000652219"/>
    </source>
</evidence>
<protein>
    <submittedName>
        <fullName evidence="1">Uncharacterized protein</fullName>
    </submittedName>
</protein>
<keyword evidence="2" id="KW-1185">Reference proteome</keyword>
<reference evidence="1 2" key="1">
    <citation type="journal article" date="2020" name="Phytopathology">
        <title>Genome Sequence Resources of Colletotrichum truncatum, C. plurivorum, C. musicola, and C. sojae: Four Species Pathogenic to Soybean (Glycine max).</title>
        <authorList>
            <person name="Rogerio F."/>
            <person name="Boufleur T.R."/>
            <person name="Ciampi-Guillardi M."/>
            <person name="Sukno S.A."/>
            <person name="Thon M.R."/>
            <person name="Massola Junior N.S."/>
            <person name="Baroncelli R."/>
        </authorList>
    </citation>
    <scope>NUCLEOTIDE SEQUENCE [LARGE SCALE GENOMIC DNA]</scope>
    <source>
        <strain evidence="1 2">LFN0009</strain>
    </source>
</reference>
<proteinExistence type="predicted"/>
<accession>A0A8H6N692</accession>